<sequence length="118" mass="13512">MYETCSISEFRCHVPLRAVLCKELNDGHALQSLCRDASHPLPNRNRAAWRTRLRQLSHSLSARDARKAGRPLPRGPPACRVAFLSSFFQCMPFGNYTTYLDAKEWQERNNCDASDDEL</sequence>
<reference evidence="1" key="1">
    <citation type="submission" date="2021-06" db="EMBL/GenBank/DDBJ databases">
        <title>Comparative genomics, transcriptomics and evolutionary studies reveal genomic signatures of adaptation to plant cell wall in hemibiotrophic fungi.</title>
        <authorList>
            <consortium name="DOE Joint Genome Institute"/>
            <person name="Baroncelli R."/>
            <person name="Diaz J.F."/>
            <person name="Benocci T."/>
            <person name="Peng M."/>
            <person name="Battaglia E."/>
            <person name="Haridas S."/>
            <person name="Andreopoulos W."/>
            <person name="Labutti K."/>
            <person name="Pangilinan J."/>
            <person name="Floch G.L."/>
            <person name="Makela M.R."/>
            <person name="Henrissat B."/>
            <person name="Grigoriev I.V."/>
            <person name="Crouch J.A."/>
            <person name="De Vries R.P."/>
            <person name="Sukno S.A."/>
            <person name="Thon M.R."/>
        </authorList>
    </citation>
    <scope>NUCLEOTIDE SEQUENCE</scope>
    <source>
        <strain evidence="1">MAFF235873</strain>
    </source>
</reference>
<evidence type="ECO:0000313" key="1">
    <source>
        <dbReference type="EMBL" id="KAK2020889.1"/>
    </source>
</evidence>
<accession>A0AAD9H3M7</accession>
<dbReference type="EMBL" id="MU843160">
    <property type="protein sequence ID" value="KAK2020889.1"/>
    <property type="molecule type" value="Genomic_DNA"/>
</dbReference>
<name>A0AAD9H3M7_9PEZI</name>
<protein>
    <submittedName>
        <fullName evidence="1">Uncharacterized protein</fullName>
    </submittedName>
</protein>
<gene>
    <name evidence="1" type="ORF">LX32DRAFT_285982</name>
</gene>
<evidence type="ECO:0000313" key="2">
    <source>
        <dbReference type="Proteomes" id="UP001232148"/>
    </source>
</evidence>
<dbReference type="Proteomes" id="UP001232148">
    <property type="component" value="Unassembled WGS sequence"/>
</dbReference>
<dbReference type="AlphaFoldDB" id="A0AAD9H3M7"/>
<keyword evidence="2" id="KW-1185">Reference proteome</keyword>
<comment type="caution">
    <text evidence="1">The sequence shown here is derived from an EMBL/GenBank/DDBJ whole genome shotgun (WGS) entry which is preliminary data.</text>
</comment>
<proteinExistence type="predicted"/>
<organism evidence="1 2">
    <name type="scientific">Colletotrichum zoysiae</name>
    <dbReference type="NCBI Taxonomy" id="1216348"/>
    <lineage>
        <taxon>Eukaryota</taxon>
        <taxon>Fungi</taxon>
        <taxon>Dikarya</taxon>
        <taxon>Ascomycota</taxon>
        <taxon>Pezizomycotina</taxon>
        <taxon>Sordariomycetes</taxon>
        <taxon>Hypocreomycetidae</taxon>
        <taxon>Glomerellales</taxon>
        <taxon>Glomerellaceae</taxon>
        <taxon>Colletotrichum</taxon>
        <taxon>Colletotrichum graminicola species complex</taxon>
    </lineage>
</organism>